<feature type="binding site" evidence="14">
    <location>
        <position position="60"/>
    </location>
    <ligand>
        <name>FAD</name>
        <dbReference type="ChEBI" id="CHEBI:57692"/>
    </ligand>
</feature>
<evidence type="ECO:0000256" key="2">
    <source>
        <dbReference type="ARBA" id="ARBA00007532"/>
    </source>
</evidence>
<dbReference type="GO" id="GO:0004148">
    <property type="term" value="F:dihydrolipoyl dehydrogenase (NADH) activity"/>
    <property type="evidence" value="ECO:0007669"/>
    <property type="project" value="UniProtKB-EC"/>
</dbReference>
<feature type="binding site" evidence="14">
    <location>
        <position position="275"/>
    </location>
    <ligand>
        <name>NAD(+)</name>
        <dbReference type="ChEBI" id="CHEBI:57540"/>
    </ligand>
</feature>
<feature type="domain" description="Pyridine nucleotide-disulphide oxidoreductase dimerisation" evidence="17">
    <location>
        <begin position="350"/>
        <end position="458"/>
    </location>
</feature>
<comment type="miscellaneous">
    <text evidence="16">The active site is a redox-active disulfide bond.</text>
</comment>
<feature type="disulfide bond" description="Redox-active" evidence="15">
    <location>
        <begin position="51"/>
        <end position="56"/>
    </location>
</feature>
<dbReference type="FunFam" id="3.30.390.30:FF:000001">
    <property type="entry name" value="Dihydrolipoyl dehydrogenase"/>
    <property type="match status" value="1"/>
</dbReference>
<dbReference type="GO" id="GO:0006103">
    <property type="term" value="P:2-oxoglutarate metabolic process"/>
    <property type="evidence" value="ECO:0007669"/>
    <property type="project" value="TreeGrafter"/>
</dbReference>
<dbReference type="RefSeq" id="WP_179530800.1">
    <property type="nucleotide sequence ID" value="NZ_BAAAPP010000004.1"/>
</dbReference>
<evidence type="ECO:0000259" key="17">
    <source>
        <dbReference type="Pfam" id="PF02852"/>
    </source>
</evidence>
<comment type="subcellular location">
    <subcellularLocation>
        <location evidence="1">Cytoplasm</location>
    </subcellularLocation>
</comment>
<evidence type="ECO:0000259" key="18">
    <source>
        <dbReference type="Pfam" id="PF07992"/>
    </source>
</evidence>
<accession>A0A7Y9YEQ4</accession>
<dbReference type="InterPro" id="IPR050151">
    <property type="entry name" value="Class-I_Pyr_Nuc-Dis_Oxidored"/>
</dbReference>
<dbReference type="GO" id="GO:0005737">
    <property type="term" value="C:cytoplasm"/>
    <property type="evidence" value="ECO:0007669"/>
    <property type="project" value="UniProtKB-SubCell"/>
</dbReference>
<evidence type="ECO:0000256" key="10">
    <source>
        <dbReference type="ARBA" id="ARBA00023157"/>
    </source>
</evidence>
<keyword evidence="10" id="KW-1015">Disulfide bond</keyword>
<dbReference type="PANTHER" id="PTHR22912">
    <property type="entry name" value="DISULFIDE OXIDOREDUCTASE"/>
    <property type="match status" value="1"/>
</dbReference>
<comment type="caution">
    <text evidence="19">The sequence shown here is derived from an EMBL/GenBank/DDBJ whole genome shotgun (WGS) entry which is preliminary data.</text>
</comment>
<evidence type="ECO:0000256" key="6">
    <source>
        <dbReference type="ARBA" id="ARBA00022630"/>
    </source>
</evidence>
<evidence type="ECO:0000256" key="14">
    <source>
        <dbReference type="PIRSR" id="PIRSR000350-3"/>
    </source>
</evidence>
<dbReference type="SUPFAM" id="SSF51905">
    <property type="entry name" value="FAD/NAD(P)-binding domain"/>
    <property type="match status" value="1"/>
</dbReference>
<comment type="cofactor">
    <cofactor evidence="14 16">
        <name>FAD</name>
        <dbReference type="ChEBI" id="CHEBI:57692"/>
    </cofactor>
    <text evidence="14 16">Binds 1 FAD per subunit.</text>
</comment>
<dbReference type="GO" id="GO:0050660">
    <property type="term" value="F:flavin adenine dinucleotide binding"/>
    <property type="evidence" value="ECO:0007669"/>
    <property type="project" value="InterPro"/>
</dbReference>
<dbReference type="InterPro" id="IPR012999">
    <property type="entry name" value="Pyr_OxRdtase_I_AS"/>
</dbReference>
<dbReference type="InterPro" id="IPR001100">
    <property type="entry name" value="Pyr_nuc-diS_OxRdtase"/>
</dbReference>
<protein>
    <recommendedName>
        <fullName evidence="4 16">Dihydrolipoyl dehydrogenase</fullName>
        <ecNumber evidence="3 16">1.8.1.4</ecNumber>
    </recommendedName>
</protein>
<dbReference type="PRINTS" id="PR00368">
    <property type="entry name" value="FADPNR"/>
</dbReference>
<keyword evidence="8 16" id="KW-0560">Oxidoreductase</keyword>
<dbReference type="InterPro" id="IPR006258">
    <property type="entry name" value="Lipoamide_DH"/>
</dbReference>
<evidence type="ECO:0000256" key="3">
    <source>
        <dbReference type="ARBA" id="ARBA00012608"/>
    </source>
</evidence>
<dbReference type="Pfam" id="PF07992">
    <property type="entry name" value="Pyr_redox_2"/>
    <property type="match status" value="1"/>
</dbReference>
<dbReference type="InterPro" id="IPR004099">
    <property type="entry name" value="Pyr_nucl-diS_OxRdtase_dimer"/>
</dbReference>
<keyword evidence="9 14" id="KW-0520">NAD</keyword>
<evidence type="ECO:0000256" key="11">
    <source>
        <dbReference type="ARBA" id="ARBA00023284"/>
    </source>
</evidence>
<evidence type="ECO:0000256" key="1">
    <source>
        <dbReference type="ARBA" id="ARBA00004496"/>
    </source>
</evidence>
<feature type="binding site" evidence="14">
    <location>
        <position position="315"/>
    </location>
    <ligand>
        <name>FAD</name>
        <dbReference type="ChEBI" id="CHEBI:57692"/>
    </ligand>
</feature>
<keyword evidence="7 14" id="KW-0274">FAD</keyword>
<evidence type="ECO:0000256" key="12">
    <source>
        <dbReference type="ARBA" id="ARBA00049187"/>
    </source>
</evidence>
<evidence type="ECO:0000256" key="7">
    <source>
        <dbReference type="ARBA" id="ARBA00022827"/>
    </source>
</evidence>
<feature type="binding site" evidence="14">
    <location>
        <begin position="184"/>
        <end position="191"/>
    </location>
    <ligand>
        <name>NAD(+)</name>
        <dbReference type="ChEBI" id="CHEBI:57540"/>
    </ligand>
</feature>
<dbReference type="NCBIfam" id="TIGR01350">
    <property type="entry name" value="lipoamide_DH"/>
    <property type="match status" value="1"/>
</dbReference>
<dbReference type="PROSITE" id="PS00076">
    <property type="entry name" value="PYRIDINE_REDOX_1"/>
    <property type="match status" value="1"/>
</dbReference>
<dbReference type="EC" id="1.8.1.4" evidence="3 16"/>
<feature type="binding site" evidence="14">
    <location>
        <position position="123"/>
    </location>
    <ligand>
        <name>FAD</name>
        <dbReference type="ChEBI" id="CHEBI:57692"/>
    </ligand>
</feature>
<gene>
    <name evidence="19" type="ORF">BKA05_001397</name>
</gene>
<organism evidence="19 20">
    <name type="scientific">Nocardioides marinus</name>
    <dbReference type="NCBI Taxonomy" id="374514"/>
    <lineage>
        <taxon>Bacteria</taxon>
        <taxon>Bacillati</taxon>
        <taxon>Actinomycetota</taxon>
        <taxon>Actinomycetes</taxon>
        <taxon>Propionibacteriales</taxon>
        <taxon>Nocardioidaceae</taxon>
        <taxon>Nocardioides</taxon>
    </lineage>
</organism>
<dbReference type="Pfam" id="PF02852">
    <property type="entry name" value="Pyr_redox_dim"/>
    <property type="match status" value="1"/>
</dbReference>
<evidence type="ECO:0000256" key="13">
    <source>
        <dbReference type="PIRSR" id="PIRSR000350-2"/>
    </source>
</evidence>
<feature type="domain" description="FAD/NAD(P)-binding" evidence="18">
    <location>
        <begin position="14"/>
        <end position="330"/>
    </location>
</feature>
<keyword evidence="20" id="KW-1185">Reference proteome</keyword>
<dbReference type="AlphaFoldDB" id="A0A7Y9YEQ4"/>
<name>A0A7Y9YEQ4_9ACTN</name>
<proteinExistence type="inferred from homology"/>
<keyword evidence="5" id="KW-0963">Cytoplasm</keyword>
<evidence type="ECO:0000256" key="16">
    <source>
        <dbReference type="RuleBase" id="RU003692"/>
    </source>
</evidence>
<evidence type="ECO:0000256" key="15">
    <source>
        <dbReference type="PIRSR" id="PIRSR000350-4"/>
    </source>
</evidence>
<dbReference type="InterPro" id="IPR036188">
    <property type="entry name" value="FAD/NAD-bd_sf"/>
</dbReference>
<dbReference type="PANTHER" id="PTHR22912:SF217">
    <property type="entry name" value="DIHYDROLIPOYL DEHYDROGENASE"/>
    <property type="match status" value="1"/>
</dbReference>
<evidence type="ECO:0000256" key="9">
    <source>
        <dbReference type="ARBA" id="ARBA00023027"/>
    </source>
</evidence>
<comment type="catalytic activity">
    <reaction evidence="12 16">
        <text>N(6)-[(R)-dihydrolipoyl]-L-lysyl-[protein] + NAD(+) = N(6)-[(R)-lipoyl]-L-lysyl-[protein] + NADH + H(+)</text>
        <dbReference type="Rhea" id="RHEA:15045"/>
        <dbReference type="Rhea" id="RHEA-COMP:10474"/>
        <dbReference type="Rhea" id="RHEA-COMP:10475"/>
        <dbReference type="ChEBI" id="CHEBI:15378"/>
        <dbReference type="ChEBI" id="CHEBI:57540"/>
        <dbReference type="ChEBI" id="CHEBI:57945"/>
        <dbReference type="ChEBI" id="CHEBI:83099"/>
        <dbReference type="ChEBI" id="CHEBI:83100"/>
        <dbReference type="EC" id="1.8.1.4"/>
    </reaction>
</comment>
<evidence type="ECO:0000313" key="19">
    <source>
        <dbReference type="EMBL" id="NYI09882.1"/>
    </source>
</evidence>
<feature type="active site" description="Proton acceptor" evidence="13">
    <location>
        <position position="448"/>
    </location>
</feature>
<dbReference type="Gene3D" id="3.50.50.60">
    <property type="entry name" value="FAD/NAD(P)-binding domain"/>
    <property type="match status" value="2"/>
</dbReference>
<evidence type="ECO:0000256" key="8">
    <source>
        <dbReference type="ARBA" id="ARBA00023002"/>
    </source>
</evidence>
<evidence type="ECO:0000256" key="5">
    <source>
        <dbReference type="ARBA" id="ARBA00022490"/>
    </source>
</evidence>
<evidence type="ECO:0000256" key="4">
    <source>
        <dbReference type="ARBA" id="ARBA00016961"/>
    </source>
</evidence>
<keyword evidence="14" id="KW-0547">Nucleotide-binding</keyword>
<dbReference type="Gene3D" id="3.30.390.30">
    <property type="match status" value="1"/>
</dbReference>
<keyword evidence="6 16" id="KW-0285">Flavoprotein</keyword>
<dbReference type="PIRSF" id="PIRSF000350">
    <property type="entry name" value="Mercury_reductase_MerA"/>
    <property type="match status" value="1"/>
</dbReference>
<reference evidence="19 20" key="1">
    <citation type="submission" date="2020-07" db="EMBL/GenBank/DDBJ databases">
        <title>Sequencing the genomes of 1000 actinobacteria strains.</title>
        <authorList>
            <person name="Klenk H.-P."/>
        </authorList>
    </citation>
    <scope>NUCLEOTIDE SEQUENCE [LARGE SCALE GENOMIC DNA]</scope>
    <source>
        <strain evidence="19 20">DSM 18248</strain>
    </source>
</reference>
<dbReference type="InterPro" id="IPR023753">
    <property type="entry name" value="FAD/NAD-binding_dom"/>
</dbReference>
<dbReference type="Proteomes" id="UP000537326">
    <property type="component" value="Unassembled WGS sequence"/>
</dbReference>
<feature type="binding site" evidence="14">
    <location>
        <position position="207"/>
    </location>
    <ligand>
        <name>NAD(+)</name>
        <dbReference type="ChEBI" id="CHEBI:57540"/>
    </ligand>
</feature>
<dbReference type="PRINTS" id="PR00411">
    <property type="entry name" value="PNDRDTASEI"/>
</dbReference>
<keyword evidence="11 16" id="KW-0676">Redox-active center</keyword>
<dbReference type="EMBL" id="JACBZI010000001">
    <property type="protein sequence ID" value="NYI09882.1"/>
    <property type="molecule type" value="Genomic_DNA"/>
</dbReference>
<dbReference type="SUPFAM" id="SSF55424">
    <property type="entry name" value="FAD/NAD-linked reductases, dimerisation (C-terminal) domain"/>
    <property type="match status" value="1"/>
</dbReference>
<dbReference type="InterPro" id="IPR016156">
    <property type="entry name" value="FAD/NAD-linked_Rdtase_dimer_sf"/>
</dbReference>
<comment type="similarity">
    <text evidence="2 16">Belongs to the class-I pyridine nucleotide-disulfide oxidoreductase family.</text>
</comment>
<sequence length="471" mass="48919">MVADAGHTPGHTDFDVLILGAGSGGYACALRAAQLGLKVGLVEKDKVGGTCLHVGCIPTKALLHAAEVADSTRDSERFGVRASLEGIDMAGVNAYKDGVVARLFKGLSGLVKGRGITVIEGAGTMTGPREVTVDGTAYTGAHLVLASGSYSRSLPGLEVDGEKVLTSEHALRLERVPSSVVVLGGGVIGSEFASVWRSFGADVTIVEALPRLVAAEDAASSKALERAFRKRGIAFRTSTRFSSVEHTGSGVAVTVEDAKGGTSVIEAELLLVAVGRGPATDGLGYAEQGVAMERGFVLADERCRTNLEGVYAVGDIVPGLQLAHRGFQQGVFVAEEIAGLAPVVVEESAIPRVTYSHPEIASVGLDEETARSTYGEDAIETLTYDLGGNGKSQILQTQGFVKLVRRTDGPVVGVHMVGDRVGELVGEAQLIYAWEAHPEDVAPLVHAHPTQNEALGEAHLALAGKALHAHG</sequence>
<evidence type="ECO:0000313" key="20">
    <source>
        <dbReference type="Proteomes" id="UP000537326"/>
    </source>
</evidence>